<dbReference type="GO" id="GO:0005886">
    <property type="term" value="C:plasma membrane"/>
    <property type="evidence" value="ECO:0007669"/>
    <property type="project" value="UniProtKB-SubCell"/>
</dbReference>
<evidence type="ECO:0000256" key="6">
    <source>
        <dbReference type="ARBA" id="ARBA00038076"/>
    </source>
</evidence>
<dbReference type="PANTHER" id="PTHR30572">
    <property type="entry name" value="MEMBRANE COMPONENT OF TRANSPORTER-RELATED"/>
    <property type="match status" value="1"/>
</dbReference>
<keyword evidence="4 7" id="KW-1133">Transmembrane helix</keyword>
<dbReference type="InterPro" id="IPR003838">
    <property type="entry name" value="ABC3_permease_C"/>
</dbReference>
<reference evidence="10 11" key="1">
    <citation type="submission" date="2020-09" db="EMBL/GenBank/DDBJ databases">
        <title>Pseudoxanthomonas sp. CAU 1598 isolated from sand of Yaerae Beach.</title>
        <authorList>
            <person name="Kim W."/>
        </authorList>
    </citation>
    <scope>NUCLEOTIDE SEQUENCE [LARGE SCALE GENOMIC DNA]</scope>
    <source>
        <strain evidence="10 11">CAU 1598</strain>
    </source>
</reference>
<accession>A0AAW3ZST2</accession>
<feature type="transmembrane region" description="Helical" evidence="7">
    <location>
        <begin position="760"/>
        <end position="779"/>
    </location>
</feature>
<evidence type="ECO:0000256" key="3">
    <source>
        <dbReference type="ARBA" id="ARBA00022692"/>
    </source>
</evidence>
<dbReference type="NCBIfam" id="TIGR03434">
    <property type="entry name" value="ADOP"/>
    <property type="match status" value="1"/>
</dbReference>
<dbReference type="EMBL" id="JACYTR010000080">
    <property type="protein sequence ID" value="MBD8528069.1"/>
    <property type="molecule type" value="Genomic_DNA"/>
</dbReference>
<dbReference type="GO" id="GO:0022857">
    <property type="term" value="F:transmembrane transporter activity"/>
    <property type="evidence" value="ECO:0007669"/>
    <property type="project" value="TreeGrafter"/>
</dbReference>
<feature type="transmembrane region" description="Helical" evidence="7">
    <location>
        <begin position="391"/>
        <end position="417"/>
    </location>
</feature>
<sequence length="828" mass="88992">MSALTHPFIGFGSDLRHSLRGLLSKPSLMMVAVLTLALGIGANTAIFSILHALLLRPLPYPDGERLVDVHNTYPTSSLQYAGTSIPDYLDRKAQATALADLALYTGASYNLAESGAAPERLTGIRATPSLFSTLGVQAQLGRVFNEDEASIGKEKVVVLSHATWRNRFDADPNILDKTLRFAGEPYQVIGVMPESFAFPSPRTQLWTPFAFTDDQRSDNERGNEYSQTIGRLAPGASIEQLNAELDAIVARNAERLAGLGDERASRFAEFLRGGNFTGRAESFREYEIGSQRPMLLLLQGAVALVLLIAVANVANLLLARMTARQRELSVRNALGASRWRIARQLTIESLSIALIGGLAGLLFAALLIEWLPKLGMGEAQQKFDIALNLPVLGFALGASLLAGLLAAAVPVISLLGADLSRVINDAGRRSGGGRMAGASRNLLVVAQVSMATCLLIGAGLLLRSFLLLQQESPGFNAEGVQSAMIVLPEHRYPERADRARMFEEILRELRAQPGIDQASYTSNLPFSGGNSQGTYYIDGLAVEDQSAAPHANQRQIDEQYFELMQIPLLQGRSFANTDRADSEPVVVVDQLVVDKYFQGQSPIGQRISRNREGPWATVVGVVPTIKHGNLRDTVGKETVYWPYRQAVPGSGGLLLRGPAALDPSTAQAMRAAVQRVDPEQPLFDVLPLSDRIANSLSGQRAPLNLLGLFATVAIILSAIGIYAVLAFNVGQRTGELGVRMAIGAGRAQILQLVLRQGLRLIGIGLLIGLIGAAVLGQFAKSQLFGVTPIDPLTFVGVPLLLAAVALLACWLPARRAASVDPMVALRYE</sequence>
<evidence type="ECO:0000256" key="1">
    <source>
        <dbReference type="ARBA" id="ARBA00004651"/>
    </source>
</evidence>
<evidence type="ECO:0000259" key="9">
    <source>
        <dbReference type="Pfam" id="PF12704"/>
    </source>
</evidence>
<dbReference type="InterPro" id="IPR025857">
    <property type="entry name" value="MacB_PCD"/>
</dbReference>
<dbReference type="Pfam" id="PF12704">
    <property type="entry name" value="MacB_PCD"/>
    <property type="match status" value="2"/>
</dbReference>
<evidence type="ECO:0000313" key="11">
    <source>
        <dbReference type="Proteomes" id="UP000613768"/>
    </source>
</evidence>
<dbReference type="AlphaFoldDB" id="A0AAW3ZST2"/>
<feature type="transmembrane region" description="Helical" evidence="7">
    <location>
        <begin position="438"/>
        <end position="462"/>
    </location>
</feature>
<keyword evidence="2" id="KW-1003">Cell membrane</keyword>
<feature type="transmembrane region" description="Helical" evidence="7">
    <location>
        <begin position="294"/>
        <end position="318"/>
    </location>
</feature>
<protein>
    <submittedName>
        <fullName evidence="10">ABC transporter permease</fullName>
    </submittedName>
</protein>
<evidence type="ECO:0000256" key="4">
    <source>
        <dbReference type="ARBA" id="ARBA00022989"/>
    </source>
</evidence>
<dbReference type="PANTHER" id="PTHR30572:SF4">
    <property type="entry name" value="ABC TRANSPORTER PERMEASE YTRF"/>
    <property type="match status" value="1"/>
</dbReference>
<name>A0AAW3ZST2_9GAMM</name>
<dbReference type="InterPro" id="IPR050250">
    <property type="entry name" value="Macrolide_Exporter_MacB"/>
</dbReference>
<dbReference type="RefSeq" id="WP_192031490.1">
    <property type="nucleotide sequence ID" value="NZ_JACYTR010000080.1"/>
</dbReference>
<feature type="transmembrane region" description="Helical" evidence="7">
    <location>
        <begin position="705"/>
        <end position="730"/>
    </location>
</feature>
<organism evidence="10 11">
    <name type="scientific">Pseudomarimonas arenosa</name>
    <dbReference type="NCBI Taxonomy" id="2774145"/>
    <lineage>
        <taxon>Bacteria</taxon>
        <taxon>Pseudomonadati</taxon>
        <taxon>Pseudomonadota</taxon>
        <taxon>Gammaproteobacteria</taxon>
        <taxon>Lysobacterales</taxon>
        <taxon>Lysobacteraceae</taxon>
        <taxon>Pseudomarimonas</taxon>
    </lineage>
</organism>
<evidence type="ECO:0000256" key="2">
    <source>
        <dbReference type="ARBA" id="ARBA00022475"/>
    </source>
</evidence>
<comment type="caution">
    <text evidence="10">The sequence shown here is derived from an EMBL/GenBank/DDBJ whole genome shotgun (WGS) entry which is preliminary data.</text>
</comment>
<feature type="domain" description="ABC3 transporter permease C-terminal" evidence="8">
    <location>
        <begin position="302"/>
        <end position="416"/>
    </location>
</feature>
<evidence type="ECO:0000259" key="8">
    <source>
        <dbReference type="Pfam" id="PF02687"/>
    </source>
</evidence>
<keyword evidence="5 7" id="KW-0472">Membrane</keyword>
<evidence type="ECO:0000256" key="5">
    <source>
        <dbReference type="ARBA" id="ARBA00023136"/>
    </source>
</evidence>
<comment type="subcellular location">
    <subcellularLocation>
        <location evidence="1">Cell membrane</location>
        <topology evidence="1">Multi-pass membrane protein</topology>
    </subcellularLocation>
</comment>
<evidence type="ECO:0000256" key="7">
    <source>
        <dbReference type="SAM" id="Phobius"/>
    </source>
</evidence>
<feature type="domain" description="ABC3 transporter permease C-terminal" evidence="8">
    <location>
        <begin position="708"/>
        <end position="821"/>
    </location>
</feature>
<feature type="domain" description="MacB-like periplasmic core" evidence="9">
    <location>
        <begin position="30"/>
        <end position="247"/>
    </location>
</feature>
<feature type="transmembrane region" description="Helical" evidence="7">
    <location>
        <begin position="350"/>
        <end position="371"/>
    </location>
</feature>
<feature type="transmembrane region" description="Helical" evidence="7">
    <location>
        <begin position="28"/>
        <end position="54"/>
    </location>
</feature>
<gene>
    <name evidence="10" type="ORF">IFO71_20160</name>
</gene>
<feature type="domain" description="MacB-like periplasmic core" evidence="9">
    <location>
        <begin position="501"/>
        <end position="647"/>
    </location>
</feature>
<comment type="similarity">
    <text evidence="6">Belongs to the ABC-4 integral membrane protein family.</text>
</comment>
<proteinExistence type="inferred from homology"/>
<evidence type="ECO:0000313" key="10">
    <source>
        <dbReference type="EMBL" id="MBD8528069.1"/>
    </source>
</evidence>
<dbReference type="Proteomes" id="UP000613768">
    <property type="component" value="Unassembled WGS sequence"/>
</dbReference>
<keyword evidence="11" id="KW-1185">Reference proteome</keyword>
<keyword evidence="3 7" id="KW-0812">Transmembrane</keyword>
<dbReference type="InterPro" id="IPR017800">
    <property type="entry name" value="ADOP"/>
</dbReference>
<dbReference type="Pfam" id="PF02687">
    <property type="entry name" value="FtsX"/>
    <property type="match status" value="2"/>
</dbReference>
<feature type="transmembrane region" description="Helical" evidence="7">
    <location>
        <begin position="791"/>
        <end position="813"/>
    </location>
</feature>